<feature type="region of interest" description="Disordered" evidence="10">
    <location>
        <begin position="1"/>
        <end position="62"/>
    </location>
</feature>
<dbReference type="Gramene" id="KFK31815">
    <property type="protein sequence ID" value="KFK31815"/>
    <property type="gene ID" value="AALP_AA6G162200"/>
</dbReference>
<evidence type="ECO:0000313" key="13">
    <source>
        <dbReference type="Proteomes" id="UP000029120"/>
    </source>
</evidence>
<evidence type="ECO:0000256" key="8">
    <source>
        <dbReference type="ARBA" id="ARBA00023163"/>
    </source>
</evidence>
<evidence type="ECO:0000256" key="5">
    <source>
        <dbReference type="ARBA" id="ARBA00023015"/>
    </source>
</evidence>
<evidence type="ECO:0000256" key="6">
    <source>
        <dbReference type="ARBA" id="ARBA00023125"/>
    </source>
</evidence>
<keyword evidence="4" id="KW-0862">Zinc</keyword>
<dbReference type="GO" id="GO:0008270">
    <property type="term" value="F:zinc ion binding"/>
    <property type="evidence" value="ECO:0007669"/>
    <property type="project" value="UniProtKB-KW"/>
</dbReference>
<evidence type="ECO:0000259" key="11">
    <source>
        <dbReference type="PROSITE" id="PS51523"/>
    </source>
</evidence>
<dbReference type="GO" id="GO:0000976">
    <property type="term" value="F:transcription cis-regulatory region binding"/>
    <property type="evidence" value="ECO:0007669"/>
    <property type="project" value="TreeGrafter"/>
</dbReference>
<sequence length="217" mass="25181">MEEINSKKEENPKPKRRSKPICRITSDHVHYPPTRRTKPTRPSHAPSPNLKAPRYGKCKKNQSASMGTTAYDGCGEFVASISGEDCAACGCNRSFHREEEEEQSEESILEKCIRSGTIDESVLEMLEITSDQFRQIFCSPYGDKGEEDLVVEKEEERVKRLKTKFTVEQTEKMRCYAEKILWKVRPENREEVDGFCVEIGVDRKRFMIWINNHRDKN</sequence>
<dbReference type="NCBIfam" id="TIGR01565">
    <property type="entry name" value="homeo_ZF_HD"/>
    <property type="match status" value="1"/>
</dbReference>
<proteinExistence type="predicted"/>
<dbReference type="GO" id="GO:0050793">
    <property type="term" value="P:regulation of developmental process"/>
    <property type="evidence" value="ECO:0007669"/>
    <property type="project" value="TreeGrafter"/>
</dbReference>
<dbReference type="NCBIfam" id="TIGR01566">
    <property type="entry name" value="ZF_HD_prot_N"/>
    <property type="match status" value="1"/>
</dbReference>
<keyword evidence="8" id="KW-0804">Transcription</keyword>
<dbReference type="GO" id="GO:0005634">
    <property type="term" value="C:nucleus"/>
    <property type="evidence" value="ECO:0007669"/>
    <property type="project" value="UniProtKB-SubCell"/>
</dbReference>
<name>A0A087GPL3_ARAAL</name>
<keyword evidence="3" id="KW-0863">Zinc-finger</keyword>
<evidence type="ECO:0000256" key="4">
    <source>
        <dbReference type="ARBA" id="ARBA00022833"/>
    </source>
</evidence>
<reference evidence="13" key="1">
    <citation type="journal article" date="2015" name="Nat. Plants">
        <title>Genome expansion of Arabis alpina linked with retrotransposition and reduced symmetric DNA methylation.</title>
        <authorList>
            <person name="Willing E.M."/>
            <person name="Rawat V."/>
            <person name="Mandakova T."/>
            <person name="Maumus F."/>
            <person name="James G.V."/>
            <person name="Nordstroem K.J."/>
            <person name="Becker C."/>
            <person name="Warthmann N."/>
            <person name="Chica C."/>
            <person name="Szarzynska B."/>
            <person name="Zytnicki M."/>
            <person name="Albani M.C."/>
            <person name="Kiefer C."/>
            <person name="Bergonzi S."/>
            <person name="Castaings L."/>
            <person name="Mateos J.L."/>
            <person name="Berns M.C."/>
            <person name="Bujdoso N."/>
            <person name="Piofczyk T."/>
            <person name="de Lorenzo L."/>
            <person name="Barrero-Sicilia C."/>
            <person name="Mateos I."/>
            <person name="Piednoel M."/>
            <person name="Hagmann J."/>
            <person name="Chen-Min-Tao R."/>
            <person name="Iglesias-Fernandez R."/>
            <person name="Schuster S.C."/>
            <person name="Alonso-Blanco C."/>
            <person name="Roudier F."/>
            <person name="Carbonero P."/>
            <person name="Paz-Ares J."/>
            <person name="Davis S.J."/>
            <person name="Pecinka A."/>
            <person name="Quesneville H."/>
            <person name="Colot V."/>
            <person name="Lysak M.A."/>
            <person name="Weigel D."/>
            <person name="Coupland G."/>
            <person name="Schneeberger K."/>
        </authorList>
    </citation>
    <scope>NUCLEOTIDE SEQUENCE [LARGE SCALE GENOMIC DNA]</scope>
    <source>
        <strain evidence="13">cv. Pajares</strain>
    </source>
</reference>
<dbReference type="AlphaFoldDB" id="A0A087GPL3"/>
<gene>
    <name evidence="12" type="ordered locus">AALP_Aa6g162200</name>
</gene>
<dbReference type="PROSITE" id="PS51523">
    <property type="entry name" value="ZF_HD_DIMER"/>
    <property type="match status" value="1"/>
</dbReference>
<comment type="subcellular location">
    <subcellularLocation>
        <location evidence="1">Nucleus</location>
    </subcellularLocation>
</comment>
<dbReference type="PANTHER" id="PTHR31948:SF154">
    <property type="entry name" value="ZINC-FINGER HOMEODOMAIN PROTEIN 13"/>
    <property type="match status" value="1"/>
</dbReference>
<dbReference type="InterPro" id="IPR006456">
    <property type="entry name" value="ZF_HD_homeobox_Cys/His_dimer"/>
</dbReference>
<evidence type="ECO:0000256" key="9">
    <source>
        <dbReference type="ARBA" id="ARBA00023242"/>
    </source>
</evidence>
<dbReference type="OrthoDB" id="1884189at2759"/>
<dbReference type="PANTHER" id="PTHR31948">
    <property type="entry name" value="ZINC-FINGER HOMEODOMAIN PROTEIN 2"/>
    <property type="match status" value="1"/>
</dbReference>
<accession>A0A087GPL3</accession>
<dbReference type="GO" id="GO:0003700">
    <property type="term" value="F:DNA-binding transcription factor activity"/>
    <property type="evidence" value="ECO:0007669"/>
    <property type="project" value="TreeGrafter"/>
</dbReference>
<protein>
    <recommendedName>
        <fullName evidence="11">ZF-HD dimerization-type domain-containing protein</fullName>
    </recommendedName>
</protein>
<evidence type="ECO:0000256" key="3">
    <source>
        <dbReference type="ARBA" id="ARBA00022771"/>
    </source>
</evidence>
<evidence type="ECO:0000313" key="12">
    <source>
        <dbReference type="EMBL" id="KFK31815.1"/>
    </source>
</evidence>
<evidence type="ECO:0000256" key="2">
    <source>
        <dbReference type="ARBA" id="ARBA00022723"/>
    </source>
</evidence>
<keyword evidence="2" id="KW-0479">Metal-binding</keyword>
<feature type="domain" description="ZF-HD dimerization-type" evidence="11">
    <location>
        <begin position="55"/>
        <end position="99"/>
    </location>
</feature>
<dbReference type="EMBL" id="CM002874">
    <property type="protein sequence ID" value="KFK31815.1"/>
    <property type="molecule type" value="Genomic_DNA"/>
</dbReference>
<evidence type="ECO:0000256" key="10">
    <source>
        <dbReference type="SAM" id="MobiDB-lite"/>
    </source>
</evidence>
<dbReference type="OMA" id="TTAYDGC"/>
<dbReference type="Gene3D" id="1.10.10.60">
    <property type="entry name" value="Homeodomain-like"/>
    <property type="match status" value="1"/>
</dbReference>
<dbReference type="SUPFAM" id="SSF46689">
    <property type="entry name" value="Homeodomain-like"/>
    <property type="match status" value="1"/>
</dbReference>
<dbReference type="InterPro" id="IPR006455">
    <property type="entry name" value="Homeodomain_ZF_HD"/>
</dbReference>
<evidence type="ECO:0000256" key="1">
    <source>
        <dbReference type="ARBA" id="ARBA00004123"/>
    </source>
</evidence>
<keyword evidence="5" id="KW-0805">Transcription regulation</keyword>
<keyword evidence="6" id="KW-0238">DNA-binding</keyword>
<evidence type="ECO:0000256" key="7">
    <source>
        <dbReference type="ARBA" id="ARBA00023155"/>
    </source>
</evidence>
<keyword evidence="7" id="KW-0371">Homeobox</keyword>
<dbReference type="Proteomes" id="UP000029120">
    <property type="component" value="Chromosome 6"/>
</dbReference>
<dbReference type="Pfam" id="PF04770">
    <property type="entry name" value="ZF-HD_dimer"/>
    <property type="match status" value="1"/>
</dbReference>
<organism evidence="12 13">
    <name type="scientific">Arabis alpina</name>
    <name type="common">Alpine rock-cress</name>
    <dbReference type="NCBI Taxonomy" id="50452"/>
    <lineage>
        <taxon>Eukaryota</taxon>
        <taxon>Viridiplantae</taxon>
        <taxon>Streptophyta</taxon>
        <taxon>Embryophyta</taxon>
        <taxon>Tracheophyta</taxon>
        <taxon>Spermatophyta</taxon>
        <taxon>Magnoliopsida</taxon>
        <taxon>eudicotyledons</taxon>
        <taxon>Gunneridae</taxon>
        <taxon>Pentapetalae</taxon>
        <taxon>rosids</taxon>
        <taxon>malvids</taxon>
        <taxon>Brassicales</taxon>
        <taxon>Brassicaceae</taxon>
        <taxon>Arabideae</taxon>
        <taxon>Arabis</taxon>
    </lineage>
</organism>
<feature type="compositionally biased region" description="Basic and acidic residues" evidence="10">
    <location>
        <begin position="1"/>
        <end position="13"/>
    </location>
</feature>
<keyword evidence="13" id="KW-1185">Reference proteome</keyword>
<keyword evidence="9" id="KW-0539">Nucleus</keyword>
<dbReference type="InterPro" id="IPR009057">
    <property type="entry name" value="Homeodomain-like_sf"/>
</dbReference>